<reference evidence="5" key="1">
    <citation type="submission" date="2016-10" db="EMBL/GenBank/DDBJ databases">
        <authorList>
            <person name="Varghese N."/>
            <person name="Submissions S."/>
        </authorList>
    </citation>
    <scope>NUCLEOTIDE SEQUENCE [LARGE SCALE GENOMIC DNA]</scope>
    <source>
        <strain evidence="5">CGMCC 1.12402</strain>
    </source>
</reference>
<feature type="domain" description="DUF4114" evidence="2">
    <location>
        <begin position="291"/>
        <end position="378"/>
    </location>
</feature>
<feature type="region of interest" description="Disordered" evidence="1">
    <location>
        <begin position="136"/>
        <end position="157"/>
    </location>
</feature>
<dbReference type="NCBIfam" id="TIGR04456">
    <property type="entry name" value="LruC_dom"/>
    <property type="match status" value="1"/>
</dbReference>
<evidence type="ECO:0000259" key="2">
    <source>
        <dbReference type="Pfam" id="PF13448"/>
    </source>
</evidence>
<dbReference type="InterPro" id="IPR032295">
    <property type="entry name" value="DUF4842"/>
</dbReference>
<dbReference type="STRING" id="1267423.SAMN05216290_2076"/>
<dbReference type="GeneID" id="99986789"/>
<keyword evidence="5" id="KW-1185">Reference proteome</keyword>
<sequence length="682" mass="75651">MKNYFLLFTMLLLATACLEKPEIDPSQSEQEGLASSFDFKTTQGTVVDMTFEDNEGQPFGGIKVQVWDVNDRDKGNLIFTAFTSDNGTVYQEIELATALSSVIIETNHIGVPNNLEVPVENGRILVSYKNGELTSSTVDDEKSTAAPGNVKSAAAGTDATNSTTVNYLSQHNYYGVPDNLESQRDIISSTLLQYINASLPEGQPVPDYHPTYLANGKTTTLNIVDEADVWVTFVHEGAGWRNTIGFYTYPTNSPPQSIDDIDEVNIVFPNLSYYGSGGGLFSGDKVNIGRFQPGTSIGLMLFADAFSYGAVRNDYEHIVFANKDLNPEPDEDLRQHNVLLWDEENELFLVGFEDVRRDNIPFTCDQDFNDAILFVTSNPVNAISTVNVSPVDKPGVLDTDGDGINDVLDEYPNDPNKAYDSYYPSATTYGTFAFEDNWPDVGDYDFNDLVVDYQFKHIQNADNKVVEMEPTFLVRAIGAGYRNGFGFATDLAPGDISEVTGAMLNSGYIQTNANGTEANQTNAVFVVSDNVHELFSANGFVNTEVDGTYYEPQSITLNIALNTPKTLSELGNAPYNPFLIVSQTRGREIHLPGYEPTDLVNADYFGTLDDDTDANQGVYYRSKTDLPWGIHLPESFAYPSEKTDIRLGHLRFSDWAKSFGYSYMDWYKDNEGYRSASHLYNR</sequence>
<name>A0A1I0Q764_9BACT</name>
<dbReference type="EMBL" id="FOIR01000002">
    <property type="protein sequence ID" value="SEW22762.1"/>
    <property type="molecule type" value="Genomic_DNA"/>
</dbReference>
<dbReference type="PROSITE" id="PS51257">
    <property type="entry name" value="PROKAR_LIPOPROTEIN"/>
    <property type="match status" value="1"/>
</dbReference>
<gene>
    <name evidence="4" type="ORF">SAMN05216290_2076</name>
</gene>
<evidence type="ECO:0000256" key="1">
    <source>
        <dbReference type="SAM" id="MobiDB-lite"/>
    </source>
</evidence>
<evidence type="ECO:0000313" key="5">
    <source>
        <dbReference type="Proteomes" id="UP000199437"/>
    </source>
</evidence>
<evidence type="ECO:0000259" key="3">
    <source>
        <dbReference type="Pfam" id="PF16130"/>
    </source>
</evidence>
<dbReference type="InterPro" id="IPR025193">
    <property type="entry name" value="DUF4114"/>
</dbReference>
<dbReference type="AlphaFoldDB" id="A0A1I0Q764"/>
<accession>A0A1I0Q764</accession>
<dbReference type="InterPro" id="IPR031025">
    <property type="entry name" value="LruC_dom"/>
</dbReference>
<dbReference type="OrthoDB" id="1204817at2"/>
<dbReference type="Pfam" id="PF16130">
    <property type="entry name" value="DUF4842"/>
    <property type="match status" value="1"/>
</dbReference>
<dbReference type="Proteomes" id="UP000199437">
    <property type="component" value="Unassembled WGS sequence"/>
</dbReference>
<feature type="domain" description="DUF4842" evidence="3">
    <location>
        <begin position="463"/>
        <end position="667"/>
    </location>
</feature>
<organism evidence="4 5">
    <name type="scientific">Roseivirga pacifica</name>
    <dbReference type="NCBI Taxonomy" id="1267423"/>
    <lineage>
        <taxon>Bacteria</taxon>
        <taxon>Pseudomonadati</taxon>
        <taxon>Bacteroidota</taxon>
        <taxon>Cytophagia</taxon>
        <taxon>Cytophagales</taxon>
        <taxon>Roseivirgaceae</taxon>
        <taxon>Roseivirga</taxon>
    </lineage>
</organism>
<proteinExistence type="predicted"/>
<dbReference type="Pfam" id="PF13448">
    <property type="entry name" value="DUF4114"/>
    <property type="match status" value="1"/>
</dbReference>
<evidence type="ECO:0000313" key="4">
    <source>
        <dbReference type="EMBL" id="SEW22762.1"/>
    </source>
</evidence>
<protein>
    <submittedName>
        <fullName evidence="4">LruC domain-containing protein</fullName>
    </submittedName>
</protein>
<dbReference type="RefSeq" id="WP_090258513.1">
    <property type="nucleotide sequence ID" value="NZ_FOIR01000002.1"/>
</dbReference>